<dbReference type="eggNOG" id="COG0457">
    <property type="taxonomic scope" value="Bacteria"/>
</dbReference>
<evidence type="ECO:0000313" key="3">
    <source>
        <dbReference type="EMBL" id="EOC99583.1"/>
    </source>
</evidence>
<dbReference type="Gene3D" id="1.25.40.10">
    <property type="entry name" value="Tetratricopeptide repeat domain"/>
    <property type="match status" value="2"/>
</dbReference>
<dbReference type="InterPro" id="IPR001387">
    <property type="entry name" value="Cro/C1-type_HTH"/>
</dbReference>
<evidence type="ECO:0000259" key="2">
    <source>
        <dbReference type="PROSITE" id="PS50943"/>
    </source>
</evidence>
<dbReference type="GO" id="GO:0003677">
    <property type="term" value="F:DNA binding"/>
    <property type="evidence" value="ECO:0007669"/>
    <property type="project" value="UniProtKB-KW"/>
</dbReference>
<keyword evidence="1" id="KW-0802">TPR repeat</keyword>
<dbReference type="STRING" id="1304284.L21TH_2418"/>
<dbReference type="SMART" id="SM00028">
    <property type="entry name" value="TPR"/>
    <property type="match status" value="5"/>
</dbReference>
<gene>
    <name evidence="3" type="ORF">L21TH_2418</name>
</gene>
<proteinExistence type="predicted"/>
<name>R1CSA4_9FIRM</name>
<protein>
    <submittedName>
        <fullName evidence="3">Xre family DNA-binding domain and TPR repeats containing protein</fullName>
    </submittedName>
</protein>
<keyword evidence="4" id="KW-1185">Reference proteome</keyword>
<feature type="domain" description="HTH cro/C1-type" evidence="2">
    <location>
        <begin position="15"/>
        <end position="79"/>
    </location>
</feature>
<dbReference type="InterPro" id="IPR019734">
    <property type="entry name" value="TPR_rpt"/>
</dbReference>
<dbReference type="EMBL" id="ARZA01000267">
    <property type="protein sequence ID" value="EOC99583.1"/>
    <property type="molecule type" value="Genomic_DNA"/>
</dbReference>
<reference evidence="3 4" key="1">
    <citation type="journal article" date="2015" name="Geomicrobiol. J.">
        <title>Caldisalinibacter kiritimatiensis gen. nov., sp. nov., a moderately thermohalophilic thiosulfate-reducing bacterium from a hypersaline microbial mat.</title>
        <authorList>
            <person name="Ben Hania W."/>
            <person name="Joseph M."/>
            <person name="Fiebig A."/>
            <person name="Bunk B."/>
            <person name="Klenk H.-P."/>
            <person name="Fardeau M.-L."/>
            <person name="Spring S."/>
        </authorList>
    </citation>
    <scope>NUCLEOTIDE SEQUENCE [LARGE SCALE GENOMIC DNA]</scope>
    <source>
        <strain evidence="3 4">L21-TH-D2</strain>
    </source>
</reference>
<dbReference type="InterPro" id="IPR010982">
    <property type="entry name" value="Lambda_DNA-bd_dom_sf"/>
</dbReference>
<accession>R1CSA4</accession>
<dbReference type="RefSeq" id="WP_006316920.1">
    <property type="nucleotide sequence ID" value="NZ_ARZA01000267.1"/>
</dbReference>
<dbReference type="InterPro" id="IPR011990">
    <property type="entry name" value="TPR-like_helical_dom_sf"/>
</dbReference>
<dbReference type="PROSITE" id="PS50005">
    <property type="entry name" value="TPR"/>
    <property type="match status" value="1"/>
</dbReference>
<dbReference type="SUPFAM" id="SSF48452">
    <property type="entry name" value="TPR-like"/>
    <property type="match status" value="2"/>
</dbReference>
<dbReference type="PANTHER" id="PTHR10098">
    <property type="entry name" value="RAPSYN-RELATED"/>
    <property type="match status" value="1"/>
</dbReference>
<sequence>MYILEENILPVPEKIKSIRKYLGLKQEELTDGQISRSLISYIENGKVKLTKTVAETIAKCIKEVLINKDIHLDIDADYLMSDEIKQANIAIEKYLTKLNKAVKENDEELIKEIIKKEKIWSKWDVPEKQAVIYELIGDYYYNNMKFRDGYMYYIKAHECNIKIDNNYKSAEVVTKIARCSLLLKDYEDSIKLNKHALAILEKSNIESENLYKRCLFNIAIAYKDLRNHEKVLEYLYKIENSGYQLSDSQSIDIFILKGNSYYGNGDYNEAEIYYKKAIELAEKKKDRERLSLVYMNISALYNKIGKVEKTINFGKKALENMKGINVKGREEKMLMIARGYKSLEEYDLAEKYLLRALKETDYTSDLNVKIEIYLELLTLYQSTNEHYLIMRLIEEVEELYKDNDISKYKREARKLERFLIISIYHLIDKDIEKSKELLKLLIKKGDDYEN</sequence>
<feature type="repeat" description="TPR" evidence="1">
    <location>
        <begin position="251"/>
        <end position="284"/>
    </location>
</feature>
<dbReference type="CDD" id="cd00093">
    <property type="entry name" value="HTH_XRE"/>
    <property type="match status" value="1"/>
</dbReference>
<dbReference type="OrthoDB" id="1706248at2"/>
<evidence type="ECO:0000256" key="1">
    <source>
        <dbReference type="PROSITE-ProRule" id="PRU00339"/>
    </source>
</evidence>
<dbReference type="SUPFAM" id="SSF47413">
    <property type="entry name" value="lambda repressor-like DNA-binding domains"/>
    <property type="match status" value="1"/>
</dbReference>
<keyword evidence="3" id="KW-0238">DNA-binding</keyword>
<evidence type="ECO:0000313" key="4">
    <source>
        <dbReference type="Proteomes" id="UP000013378"/>
    </source>
</evidence>
<comment type="caution">
    <text evidence="3">The sequence shown here is derived from an EMBL/GenBank/DDBJ whole genome shotgun (WGS) entry which is preliminary data.</text>
</comment>
<dbReference type="Proteomes" id="UP000013378">
    <property type="component" value="Unassembled WGS sequence"/>
</dbReference>
<dbReference type="AlphaFoldDB" id="R1CSA4"/>
<organism evidence="3 4">
    <name type="scientific">Caldisalinibacter kiritimatiensis</name>
    <dbReference type="NCBI Taxonomy" id="1304284"/>
    <lineage>
        <taxon>Bacteria</taxon>
        <taxon>Bacillati</taxon>
        <taxon>Bacillota</taxon>
        <taxon>Tissierellia</taxon>
        <taxon>Tissierellales</taxon>
        <taxon>Thermohalobacteraceae</taxon>
        <taxon>Caldisalinibacter</taxon>
    </lineage>
</organism>
<dbReference type="Gene3D" id="1.10.260.40">
    <property type="entry name" value="lambda repressor-like DNA-binding domains"/>
    <property type="match status" value="1"/>
</dbReference>
<dbReference type="Pfam" id="PF13424">
    <property type="entry name" value="TPR_12"/>
    <property type="match status" value="1"/>
</dbReference>
<dbReference type="PROSITE" id="PS50943">
    <property type="entry name" value="HTH_CROC1"/>
    <property type="match status" value="1"/>
</dbReference>